<dbReference type="Pfam" id="PF01636">
    <property type="entry name" value="APH"/>
    <property type="match status" value="1"/>
</dbReference>
<protein>
    <submittedName>
        <fullName evidence="3">Aminoglycoside phosphotransferase (APT) family kinase protein</fullName>
    </submittedName>
</protein>
<evidence type="ECO:0000313" key="3">
    <source>
        <dbReference type="EMBL" id="RZU10653.1"/>
    </source>
</evidence>
<feature type="domain" description="Nudix hydrolase" evidence="2">
    <location>
        <begin position="25"/>
        <end position="153"/>
    </location>
</feature>
<evidence type="ECO:0000313" key="4">
    <source>
        <dbReference type="Proteomes" id="UP000292027"/>
    </source>
</evidence>
<gene>
    <name evidence="3" type="ORF">EV645_7120</name>
</gene>
<dbReference type="CDD" id="cd04697">
    <property type="entry name" value="NUDIX_Hydrolase"/>
    <property type="match status" value="1"/>
</dbReference>
<accession>A0A4Q7WLS5</accession>
<dbReference type="SUPFAM" id="SSF55811">
    <property type="entry name" value="Nudix"/>
    <property type="match status" value="1"/>
</dbReference>
<evidence type="ECO:0000256" key="1">
    <source>
        <dbReference type="ARBA" id="ARBA00022801"/>
    </source>
</evidence>
<dbReference type="InterPro" id="IPR000086">
    <property type="entry name" value="NUDIX_hydrolase_dom"/>
</dbReference>
<dbReference type="RefSeq" id="WP_242000865.1">
    <property type="nucleotide sequence ID" value="NZ_SHKR01000016.1"/>
</dbReference>
<dbReference type="InterPro" id="IPR011009">
    <property type="entry name" value="Kinase-like_dom_sf"/>
</dbReference>
<dbReference type="Proteomes" id="UP000292027">
    <property type="component" value="Unassembled WGS sequence"/>
</dbReference>
<evidence type="ECO:0000259" key="2">
    <source>
        <dbReference type="PROSITE" id="PS51462"/>
    </source>
</evidence>
<dbReference type="Pfam" id="PF00293">
    <property type="entry name" value="NUDIX"/>
    <property type="match status" value="1"/>
</dbReference>
<dbReference type="AlphaFoldDB" id="A0A4Q7WLS5"/>
<dbReference type="PROSITE" id="PS51462">
    <property type="entry name" value="NUDIX"/>
    <property type="match status" value="1"/>
</dbReference>
<dbReference type="Gene3D" id="3.30.200.20">
    <property type="entry name" value="Phosphorylase Kinase, domain 1"/>
    <property type="match status" value="1"/>
</dbReference>
<keyword evidence="3" id="KW-0808">Transferase</keyword>
<dbReference type="InterPro" id="IPR015797">
    <property type="entry name" value="NUDIX_hydrolase-like_dom_sf"/>
</dbReference>
<dbReference type="Gene3D" id="3.90.1200.10">
    <property type="match status" value="1"/>
</dbReference>
<dbReference type="Gene3D" id="3.90.79.10">
    <property type="entry name" value="Nucleoside Triphosphate Pyrophosphohydrolase"/>
    <property type="match status" value="1"/>
</dbReference>
<keyword evidence="3" id="KW-0418">Kinase</keyword>
<keyword evidence="1" id="KW-0378">Hydrolase</keyword>
<proteinExistence type="predicted"/>
<dbReference type="SUPFAM" id="SSF56112">
    <property type="entry name" value="Protein kinase-like (PK-like)"/>
    <property type="match status" value="1"/>
</dbReference>
<dbReference type="PANTHER" id="PTHR10885">
    <property type="entry name" value="ISOPENTENYL-DIPHOSPHATE DELTA-ISOMERASE"/>
    <property type="match status" value="1"/>
</dbReference>
<keyword evidence="4" id="KW-1185">Reference proteome</keyword>
<dbReference type="PANTHER" id="PTHR10885:SF0">
    <property type="entry name" value="ISOPENTENYL-DIPHOSPHATE DELTA-ISOMERASE"/>
    <property type="match status" value="1"/>
</dbReference>
<dbReference type="EMBL" id="SHKR01000016">
    <property type="protein sequence ID" value="RZU10653.1"/>
    <property type="molecule type" value="Genomic_DNA"/>
</dbReference>
<dbReference type="InterPro" id="IPR020084">
    <property type="entry name" value="NUDIX_hydrolase_CS"/>
</dbReference>
<sequence>MVAILDEDNHVTGAAPRSVMRRDNLRHSATGVVVRNTAGEIYVHRRTPIKDLYPSRYDFTAGGVVAAGEDPFHAVVRELEEELGIAGVELTRLPEGDYADDHTQYHAYLYACVWDGPVRHQPEEVEWGAWMSPAELAAKLDDPSWQFMPDAVGLLGAFVRSLATIDQGWDSDAWIEGPWIHRSPRRAAVRPRLLAEATLLPWLPPQLPLPIPLPELTDNGVRHLMLPGSPLTDGGPATGRELGAFLKALHAVDPVEAVVRGALDAATADAEKASFLEDCKTQIVPLLPADVRARALELLDRVARVRTSLIHCDLGPDHILMTDGQITGIIDWTDCVIGDPALDLCWPLNGAPAPLRAGLIDVYRPTPDEVERAADWARLSPWYGVHRGLLLDLPEDVDTGLSQILARL</sequence>
<dbReference type="PROSITE" id="PS00893">
    <property type="entry name" value="NUDIX_BOX"/>
    <property type="match status" value="1"/>
</dbReference>
<dbReference type="GO" id="GO:0016301">
    <property type="term" value="F:kinase activity"/>
    <property type="evidence" value="ECO:0007669"/>
    <property type="project" value="UniProtKB-KW"/>
</dbReference>
<organism evidence="3 4">
    <name type="scientific">Kribbella rubisoli</name>
    <dbReference type="NCBI Taxonomy" id="3075929"/>
    <lineage>
        <taxon>Bacteria</taxon>
        <taxon>Bacillati</taxon>
        <taxon>Actinomycetota</taxon>
        <taxon>Actinomycetes</taxon>
        <taxon>Propionibacteriales</taxon>
        <taxon>Kribbellaceae</taxon>
        <taxon>Kribbella</taxon>
    </lineage>
</organism>
<name>A0A4Q7WLS5_9ACTN</name>
<dbReference type="InterPro" id="IPR002575">
    <property type="entry name" value="Aminoglycoside_PTrfase"/>
</dbReference>
<comment type="caution">
    <text evidence="3">The sequence shown here is derived from an EMBL/GenBank/DDBJ whole genome shotgun (WGS) entry which is preliminary data.</text>
</comment>
<reference evidence="3 4" key="1">
    <citation type="journal article" date="2015" name="Stand. Genomic Sci.">
        <title>Genomic Encyclopedia of Bacterial and Archaeal Type Strains, Phase III: the genomes of soil and plant-associated and newly described type strains.</title>
        <authorList>
            <person name="Whitman W.B."/>
            <person name="Woyke T."/>
            <person name="Klenk H.P."/>
            <person name="Zhou Y."/>
            <person name="Lilburn T.G."/>
            <person name="Beck B.J."/>
            <person name="De Vos P."/>
            <person name="Vandamme P."/>
            <person name="Eisen J.A."/>
            <person name="Garrity G."/>
            <person name="Hugenholtz P."/>
            <person name="Kyrpides N.C."/>
        </authorList>
    </citation>
    <scope>NUCLEOTIDE SEQUENCE [LARGE SCALE GENOMIC DNA]</scope>
    <source>
        <strain evidence="3 4">VKM Ac-2540</strain>
    </source>
</reference>
<dbReference type="GO" id="GO:0016787">
    <property type="term" value="F:hydrolase activity"/>
    <property type="evidence" value="ECO:0007669"/>
    <property type="project" value="UniProtKB-KW"/>
</dbReference>